<dbReference type="RefSeq" id="WP_269879457.1">
    <property type="nucleotide sequence ID" value="NZ_JAQAGZ010000001.1"/>
</dbReference>
<sequence>MKRFGILQAAFPARGSKLSASSSYVPEVTWRLFHAAGKKHGMQVLFFRSEDVDFGKRRVHAWSSSSSNGLSGWKRSWHPLPDVLYENYPIGRNGFRTKALAVKQRFKRLGIPVFNPAFFNKAVLQKILSRSPIVRPYLPDAKIAVKASDVTGFLKKYGVVYLKPVNGYQGRGIIEVRQLSRDQIRVKSDKFDEKKSLLQTYSLPKFESFTGKLMKRKRYLVQRGLDLLKKGDRKIDFRVVVHRGADGKWHSAGIRPKLGKAGSMVTNSHAGGTKTLWEKLELWAHRTGAPLPGAGELEKPALAAAKYLTRFRPTLSHLGIDVAVDNRKGIYLLDFNVVPGRDLLTPAMLRRVTKLITGFARYLATKRK</sequence>
<reference evidence="1 2" key="1">
    <citation type="submission" date="2022-12" db="EMBL/GenBank/DDBJ databases">
        <title>Draft genome sequence of Paenibacillus sp. dW9.</title>
        <authorList>
            <person name="Choi E.-W."/>
            <person name="Kim D.-U."/>
        </authorList>
    </citation>
    <scope>NUCLEOTIDE SEQUENCE [LARGE SCALE GENOMIC DNA]</scope>
    <source>
        <strain evidence="2">dW9</strain>
    </source>
</reference>
<dbReference type="SUPFAM" id="SSF56059">
    <property type="entry name" value="Glutathione synthetase ATP-binding domain-like"/>
    <property type="match status" value="1"/>
</dbReference>
<gene>
    <name evidence="1" type="ORF">O9H85_01275</name>
</gene>
<dbReference type="InterPro" id="IPR026838">
    <property type="entry name" value="YheC/D"/>
</dbReference>
<evidence type="ECO:0000313" key="1">
    <source>
        <dbReference type="EMBL" id="MCZ8511087.1"/>
    </source>
</evidence>
<evidence type="ECO:0000313" key="2">
    <source>
        <dbReference type="Proteomes" id="UP001527882"/>
    </source>
</evidence>
<accession>A0ABT4Q2U4</accession>
<keyword evidence="2" id="KW-1185">Reference proteome</keyword>
<organism evidence="1 2">
    <name type="scientific">Paenibacillus gyeongsangnamensis</name>
    <dbReference type="NCBI Taxonomy" id="3388067"/>
    <lineage>
        <taxon>Bacteria</taxon>
        <taxon>Bacillati</taxon>
        <taxon>Bacillota</taxon>
        <taxon>Bacilli</taxon>
        <taxon>Bacillales</taxon>
        <taxon>Paenibacillaceae</taxon>
        <taxon>Paenibacillus</taxon>
    </lineage>
</organism>
<dbReference type="Pfam" id="PF14398">
    <property type="entry name" value="ATPgrasp_YheCD"/>
    <property type="match status" value="1"/>
</dbReference>
<dbReference type="Proteomes" id="UP001527882">
    <property type="component" value="Unassembled WGS sequence"/>
</dbReference>
<dbReference type="EMBL" id="JAQAGZ010000001">
    <property type="protein sequence ID" value="MCZ8511087.1"/>
    <property type="molecule type" value="Genomic_DNA"/>
</dbReference>
<comment type="caution">
    <text evidence="1">The sequence shown here is derived from an EMBL/GenBank/DDBJ whole genome shotgun (WGS) entry which is preliminary data.</text>
</comment>
<protein>
    <submittedName>
        <fullName evidence="1">YheC/YheD family protein</fullName>
    </submittedName>
</protein>
<proteinExistence type="predicted"/>
<name>A0ABT4Q2U4_9BACL</name>